<dbReference type="Proteomes" id="UP001152799">
    <property type="component" value="Chromosome 6"/>
</dbReference>
<accession>A0A9N9QRS4</accession>
<gene>
    <name evidence="2" type="ORF">CEUTPL_LOCUS11366</name>
</gene>
<name>A0A9N9QRS4_9CUCU</name>
<dbReference type="EMBL" id="OU892282">
    <property type="protein sequence ID" value="CAG9770923.1"/>
    <property type="molecule type" value="Genomic_DNA"/>
</dbReference>
<feature type="region of interest" description="Disordered" evidence="1">
    <location>
        <begin position="1"/>
        <end position="61"/>
    </location>
</feature>
<keyword evidence="3" id="KW-1185">Reference proteome</keyword>
<proteinExistence type="predicted"/>
<evidence type="ECO:0000313" key="3">
    <source>
        <dbReference type="Proteomes" id="UP001152799"/>
    </source>
</evidence>
<evidence type="ECO:0000256" key="1">
    <source>
        <dbReference type="SAM" id="MobiDB-lite"/>
    </source>
</evidence>
<sequence>MSCNIQYPSRAGGSNIPRRPTVPGPQKARPPTGIPRKPKVWRPKKIPHRGSTSIPRPTAQSSFIPRAENLADSVMEEVGEGEVWNEASAVSMEDFQEASGIGQETGDSSLGILNASQMQDSFECPCDDDSLGILHDSQYEDDSLGGIAHDYYEDSSLGILHDSHYDDSSLGILNESQMQDISMLAESPSNISVYDAEELNGTTAPRNNDWDVPRNRLWQNLAAVLDETEMIEEEDFDSFIANLQNERRRILNDSF</sequence>
<feature type="compositionally biased region" description="Basic residues" evidence="1">
    <location>
        <begin position="36"/>
        <end position="48"/>
    </location>
</feature>
<dbReference type="OrthoDB" id="10639804at2759"/>
<feature type="compositionally biased region" description="Polar residues" evidence="1">
    <location>
        <begin position="50"/>
        <end position="61"/>
    </location>
</feature>
<evidence type="ECO:0000313" key="2">
    <source>
        <dbReference type="EMBL" id="CAG9770923.1"/>
    </source>
</evidence>
<dbReference type="AlphaFoldDB" id="A0A9N9QRS4"/>
<protein>
    <submittedName>
        <fullName evidence="2">Uncharacterized protein</fullName>
    </submittedName>
</protein>
<organism evidence="2 3">
    <name type="scientific">Ceutorhynchus assimilis</name>
    <name type="common">cabbage seed weevil</name>
    <dbReference type="NCBI Taxonomy" id="467358"/>
    <lineage>
        <taxon>Eukaryota</taxon>
        <taxon>Metazoa</taxon>
        <taxon>Ecdysozoa</taxon>
        <taxon>Arthropoda</taxon>
        <taxon>Hexapoda</taxon>
        <taxon>Insecta</taxon>
        <taxon>Pterygota</taxon>
        <taxon>Neoptera</taxon>
        <taxon>Endopterygota</taxon>
        <taxon>Coleoptera</taxon>
        <taxon>Polyphaga</taxon>
        <taxon>Cucujiformia</taxon>
        <taxon>Curculionidae</taxon>
        <taxon>Ceutorhynchinae</taxon>
        <taxon>Ceutorhynchus</taxon>
    </lineage>
</organism>
<reference evidence="2" key="1">
    <citation type="submission" date="2022-01" db="EMBL/GenBank/DDBJ databases">
        <authorList>
            <person name="King R."/>
        </authorList>
    </citation>
    <scope>NUCLEOTIDE SEQUENCE</scope>
</reference>